<keyword evidence="2" id="KW-0808">Transferase</keyword>
<dbReference type="KEGG" id="sat:SYN_01140"/>
<gene>
    <name evidence="5" type="ORF">SYN_01140</name>
</gene>
<dbReference type="InterPro" id="IPR011004">
    <property type="entry name" value="Trimer_LpxA-like_sf"/>
</dbReference>
<keyword evidence="4" id="KW-0012">Acyltransferase</keyword>
<dbReference type="InParanoid" id="Q2LPR1"/>
<dbReference type="Pfam" id="PF00132">
    <property type="entry name" value="Hexapep"/>
    <property type="match status" value="1"/>
</dbReference>
<evidence type="ECO:0000313" key="6">
    <source>
        <dbReference type="Proteomes" id="UP000001933"/>
    </source>
</evidence>
<dbReference type="InterPro" id="IPR051159">
    <property type="entry name" value="Hexapeptide_acetyltransf"/>
</dbReference>
<dbReference type="PANTHER" id="PTHR23416">
    <property type="entry name" value="SIALIC ACID SYNTHASE-RELATED"/>
    <property type="match status" value="1"/>
</dbReference>
<dbReference type="STRING" id="56780.SYN_01140"/>
<proteinExistence type="inferred from homology"/>
<comment type="similarity">
    <text evidence="1">Belongs to the transferase hexapeptide repeat family.</text>
</comment>
<dbReference type="SUPFAM" id="SSF51161">
    <property type="entry name" value="Trimeric LpxA-like enzymes"/>
    <property type="match status" value="1"/>
</dbReference>
<evidence type="ECO:0000256" key="1">
    <source>
        <dbReference type="ARBA" id="ARBA00007274"/>
    </source>
</evidence>
<accession>Q2LPR1</accession>
<dbReference type="AlphaFoldDB" id="Q2LPR1"/>
<dbReference type="InterPro" id="IPR018357">
    <property type="entry name" value="Hexapep_transf_CS"/>
</dbReference>
<evidence type="ECO:0000313" key="5">
    <source>
        <dbReference type="EMBL" id="ABC76266.1"/>
    </source>
</evidence>
<dbReference type="Gene3D" id="2.160.10.10">
    <property type="entry name" value="Hexapeptide repeat proteins"/>
    <property type="match status" value="1"/>
</dbReference>
<dbReference type="InterPro" id="IPR001451">
    <property type="entry name" value="Hexapep"/>
</dbReference>
<dbReference type="HOGENOM" id="CLU_051638_7_3_7"/>
<dbReference type="Proteomes" id="UP000001933">
    <property type="component" value="Chromosome"/>
</dbReference>
<dbReference type="EMBL" id="CP000252">
    <property type="protein sequence ID" value="ABC76266.1"/>
    <property type="molecule type" value="Genomic_DNA"/>
</dbReference>
<sequence length="196" mass="21467">MRSSTMRGNTARFTWTLCQILCEAPYRLTIMPWKKAMLASCGKNVLLQRGCKMTWQNVYIGDDVTVGPNALFLCTRARIRIGSHTMFGPGVTMITGGHRMDVAGRYMNSITNDEKLPENDRDIVLEGDNWIGANATILKGVTIGEGAVVAAGAVVTKNIPAYSIWGGVPAERIGMRFNDETLSIHKELMKKAGFPG</sequence>
<dbReference type="GO" id="GO:0008374">
    <property type="term" value="F:O-acyltransferase activity"/>
    <property type="evidence" value="ECO:0007669"/>
    <property type="project" value="TreeGrafter"/>
</dbReference>
<keyword evidence="6" id="KW-1185">Reference proteome</keyword>
<evidence type="ECO:0000256" key="4">
    <source>
        <dbReference type="ARBA" id="ARBA00023315"/>
    </source>
</evidence>
<evidence type="ECO:0000256" key="3">
    <source>
        <dbReference type="ARBA" id="ARBA00022737"/>
    </source>
</evidence>
<dbReference type="CDD" id="cd04647">
    <property type="entry name" value="LbH_MAT_like"/>
    <property type="match status" value="1"/>
</dbReference>
<dbReference type="PROSITE" id="PS00101">
    <property type="entry name" value="HEXAPEP_TRANSFERASES"/>
    <property type="match status" value="1"/>
</dbReference>
<name>Q2LPR1_SYNAS</name>
<organism evidence="5 6">
    <name type="scientific">Syntrophus aciditrophicus (strain SB)</name>
    <dbReference type="NCBI Taxonomy" id="56780"/>
    <lineage>
        <taxon>Bacteria</taxon>
        <taxon>Pseudomonadati</taxon>
        <taxon>Thermodesulfobacteriota</taxon>
        <taxon>Syntrophia</taxon>
        <taxon>Syntrophales</taxon>
        <taxon>Syntrophaceae</taxon>
        <taxon>Syntrophus</taxon>
    </lineage>
</organism>
<protein>
    <submittedName>
        <fullName evidence="5">Acetyltransferase</fullName>
    </submittedName>
</protein>
<dbReference type="PANTHER" id="PTHR23416:SF23">
    <property type="entry name" value="ACETYLTRANSFERASE C18B11.09C-RELATED"/>
    <property type="match status" value="1"/>
</dbReference>
<dbReference type="eggNOG" id="COG0110">
    <property type="taxonomic scope" value="Bacteria"/>
</dbReference>
<evidence type="ECO:0000256" key="2">
    <source>
        <dbReference type="ARBA" id="ARBA00022679"/>
    </source>
</evidence>
<keyword evidence="3" id="KW-0677">Repeat</keyword>
<dbReference type="GO" id="GO:0005829">
    <property type="term" value="C:cytosol"/>
    <property type="evidence" value="ECO:0007669"/>
    <property type="project" value="TreeGrafter"/>
</dbReference>
<reference evidence="5 6" key="1">
    <citation type="journal article" date="2007" name="Proc. Natl. Acad. Sci. U.S.A.">
        <title>The genome of Syntrophus aciditrophicus: life at the thermodynamic limit of microbial growth.</title>
        <authorList>
            <person name="McInerney M.J."/>
            <person name="Rohlin L."/>
            <person name="Mouttaki H."/>
            <person name="Kim U."/>
            <person name="Krupp R.S."/>
            <person name="Rios-Hernandez L."/>
            <person name="Sieber J."/>
            <person name="Struchtemeyer C.G."/>
            <person name="Bhattacharyya A."/>
            <person name="Campbell J.W."/>
            <person name="Gunsalus R.P."/>
        </authorList>
    </citation>
    <scope>NUCLEOTIDE SEQUENCE [LARGE SCALE GENOMIC DNA]</scope>
    <source>
        <strain evidence="5 6">SB</strain>
    </source>
</reference>